<organism evidence="1 2">
    <name type="scientific">Photobacterium aphoticum</name>
    <dbReference type="NCBI Taxonomy" id="754436"/>
    <lineage>
        <taxon>Bacteria</taxon>
        <taxon>Pseudomonadati</taxon>
        <taxon>Pseudomonadota</taxon>
        <taxon>Gammaproteobacteria</taxon>
        <taxon>Vibrionales</taxon>
        <taxon>Vibrionaceae</taxon>
        <taxon>Photobacterium</taxon>
    </lineage>
</organism>
<dbReference type="EMBL" id="BBMN01000001">
    <property type="protein sequence ID" value="GAL02205.1"/>
    <property type="molecule type" value="Genomic_DNA"/>
</dbReference>
<proteinExistence type="predicted"/>
<dbReference type="STRING" id="754436.JCM19237_5098"/>
<reference evidence="1 2" key="1">
    <citation type="journal article" date="2014" name="Genome Announc.">
        <title>Draft Genome Sequences of Two Vibrionaceae Species, Vibrio ponticus C121 and Photobacterium aphoticum C119, Isolated as Coral Reef Microbiota.</title>
        <authorList>
            <person name="Al-saari N."/>
            <person name="Meirelles P.M."/>
            <person name="Mino S."/>
            <person name="Suda W."/>
            <person name="Oshima K."/>
            <person name="Hattori M."/>
            <person name="Ohkuma M."/>
            <person name="Thompson F.L."/>
            <person name="Gomez-Gil B."/>
            <person name="Sawabe T."/>
            <person name="Sawabe T."/>
        </authorList>
    </citation>
    <scope>NUCLEOTIDE SEQUENCE [LARGE SCALE GENOMIC DNA]</scope>
    <source>
        <strain evidence="1 2">JCM 19237</strain>
    </source>
</reference>
<comment type="caution">
    <text evidence="1">The sequence shown here is derived from an EMBL/GenBank/DDBJ whole genome shotgun (WGS) entry which is preliminary data.</text>
</comment>
<dbReference type="Proteomes" id="UP000029227">
    <property type="component" value="Unassembled WGS sequence"/>
</dbReference>
<dbReference type="InterPro" id="IPR047777">
    <property type="entry name" value="LapA-like_RM"/>
</dbReference>
<dbReference type="AlphaFoldDB" id="A0A090QGD5"/>
<sequence length="157" mass="16031">MALSDQRVIFADANAKYVLMVNGEPVLMDWPCPTCVLVAPSASEQAAFDAEALLVSELDAIPYDLQSGALADVDLDALEALILAGGDPTELLAAPAAGGASAGGGGGGTGSDTANAGFVVIAYDGDATLAEAGFDTQYTLLSVSAMMTFRPCLPRWW</sequence>
<evidence type="ECO:0000313" key="1">
    <source>
        <dbReference type="EMBL" id="GAL02205.1"/>
    </source>
</evidence>
<accession>A0A090QGD5</accession>
<gene>
    <name evidence="1" type="ORF">JCM19237_5098</name>
</gene>
<evidence type="ECO:0000313" key="2">
    <source>
        <dbReference type="Proteomes" id="UP000029227"/>
    </source>
</evidence>
<dbReference type="NCBIfam" id="NF033682">
    <property type="entry name" value="retention_LapA"/>
    <property type="match status" value="1"/>
</dbReference>
<protein>
    <submittedName>
        <fullName evidence="1">T1SS secreted agglutinin RTX</fullName>
    </submittedName>
</protein>
<name>A0A090QGD5_9GAMM</name>